<name>A0A6I4NUC4_9MICO</name>
<evidence type="ECO:0000313" key="5">
    <source>
        <dbReference type="Proteomes" id="UP000438182"/>
    </source>
</evidence>
<proteinExistence type="predicted"/>
<sequence>MRTELRRTAAQDAALAGAGLALVLASMAALVPLVQGSGWWWTGALVALAIFAGGFGMRAARVPAALVPPAELLLALGILTLLFGEGAVLGVVPTAATFESFGDLGAAAAATIREQTAPVSADEGLRFLLAAGAAVVAVVVDVLAMSLRAPAFAAFAVALPLAVPIIILGELELGLVVLVAALYLLLLWVDVRVRRNDAEPPAPGLPRAHADRRGRTSPAIGSAVALAGAGLLLASIVASSLPMTGGGIGSGSISGGTRVTPFVDLAADLRRPAARQVLHYTTSDDERVYFGLMTLDEIDGAVWRPSESALDRSRDVARFDRPAGLAEDVAVDEQDVRVWVDRLDSSWLPVPAPVASVEGLEGDWYWDASTRAVRSAAASSDAQEYTVSRLVVEPTAEQLRAASLAEVPADFERFTELPEELPASVADALAEVTADAATPYDAATALQAWLRGPTFDYSLDTPVEAGYDGGSLEVVEEFLDVRSGFCVHFASTMAIMARAEGIPARIVLGYMPGDSSGTVIDGRSRRNIDSHDLHTWPELYFEGVGWVPFEPTPGRGVVPDYSRVTSPEAGDPETPATSAPGQPGATTTPTASAPVRPAETIDPEQQAEAQAEAVNLQTGVGVLACLILLLLPALLRALRTALRRGRILDGGADGARAAWSEVRDTAVDLGEVPDHAATVRGFAARIRADSPGFRARDAEPAVLALERITVAVERAEYARPGDVDAPTPADVDLAVAALRAERPWWRALLSIAAPRSFAIYVVDRAGALLQRRA</sequence>
<feature type="region of interest" description="Disordered" evidence="1">
    <location>
        <begin position="557"/>
        <end position="606"/>
    </location>
</feature>
<dbReference type="SUPFAM" id="SSF54001">
    <property type="entry name" value="Cysteine proteinases"/>
    <property type="match status" value="1"/>
</dbReference>
<feature type="transmembrane region" description="Helical" evidence="2">
    <location>
        <begin position="125"/>
        <end position="144"/>
    </location>
</feature>
<reference evidence="4 5" key="1">
    <citation type="submission" date="2019-12" db="EMBL/GenBank/DDBJ databases">
        <authorList>
            <person name="Kim Y.S."/>
        </authorList>
    </citation>
    <scope>NUCLEOTIDE SEQUENCE [LARGE SCALE GENOMIC DNA]</scope>
    <source>
        <strain evidence="4 5">MMS17-SY077</strain>
    </source>
</reference>
<feature type="domain" description="Transglutaminase-like" evidence="3">
    <location>
        <begin position="478"/>
        <end position="553"/>
    </location>
</feature>
<dbReference type="InterPro" id="IPR002931">
    <property type="entry name" value="Transglutaminase-like"/>
</dbReference>
<dbReference type="Proteomes" id="UP000438182">
    <property type="component" value="Unassembled WGS sequence"/>
</dbReference>
<keyword evidence="2" id="KW-0472">Membrane</keyword>
<dbReference type="EMBL" id="WSTA01000010">
    <property type="protein sequence ID" value="MWB97691.1"/>
    <property type="molecule type" value="Genomic_DNA"/>
</dbReference>
<protein>
    <recommendedName>
        <fullName evidence="3">Transglutaminase-like domain-containing protein</fullName>
    </recommendedName>
</protein>
<dbReference type="PANTHER" id="PTHR42736:SF1">
    <property type="entry name" value="PROTEIN-GLUTAMINE GAMMA-GLUTAMYLTRANSFERASE"/>
    <property type="match status" value="1"/>
</dbReference>
<keyword evidence="2" id="KW-0812">Transmembrane</keyword>
<feature type="transmembrane region" description="Helical" evidence="2">
    <location>
        <begin position="38"/>
        <end position="60"/>
    </location>
</feature>
<keyword evidence="5" id="KW-1185">Reference proteome</keyword>
<evidence type="ECO:0000256" key="1">
    <source>
        <dbReference type="SAM" id="MobiDB-lite"/>
    </source>
</evidence>
<gene>
    <name evidence="4" type="ORF">GB864_03870</name>
</gene>
<feature type="transmembrane region" description="Helical" evidence="2">
    <location>
        <begin position="173"/>
        <end position="191"/>
    </location>
</feature>
<keyword evidence="2" id="KW-1133">Transmembrane helix</keyword>
<dbReference type="RefSeq" id="WP_160423032.1">
    <property type="nucleotide sequence ID" value="NZ_WSTA01000010.1"/>
</dbReference>
<feature type="compositionally biased region" description="Low complexity" evidence="1">
    <location>
        <begin position="574"/>
        <end position="606"/>
    </location>
</feature>
<accession>A0A6I4NUC4</accession>
<evidence type="ECO:0000313" key="4">
    <source>
        <dbReference type="EMBL" id="MWB97691.1"/>
    </source>
</evidence>
<feature type="transmembrane region" description="Helical" evidence="2">
    <location>
        <begin position="72"/>
        <end position="92"/>
    </location>
</feature>
<dbReference type="AlphaFoldDB" id="A0A6I4NUC4"/>
<comment type="caution">
    <text evidence="4">The sequence shown here is derived from an EMBL/GenBank/DDBJ whole genome shotgun (WGS) entry which is preliminary data.</text>
</comment>
<feature type="transmembrane region" description="Helical" evidence="2">
    <location>
        <begin position="619"/>
        <end position="638"/>
    </location>
</feature>
<dbReference type="Pfam" id="PF11992">
    <property type="entry name" value="TgpA_N"/>
    <property type="match status" value="1"/>
</dbReference>
<evidence type="ECO:0000256" key="2">
    <source>
        <dbReference type="SAM" id="Phobius"/>
    </source>
</evidence>
<dbReference type="InterPro" id="IPR038765">
    <property type="entry name" value="Papain-like_cys_pep_sf"/>
</dbReference>
<feature type="transmembrane region" description="Helical" evidence="2">
    <location>
        <begin position="219"/>
        <end position="238"/>
    </location>
</feature>
<dbReference type="Pfam" id="PF01841">
    <property type="entry name" value="Transglut_core"/>
    <property type="match status" value="1"/>
</dbReference>
<dbReference type="SMART" id="SM00460">
    <property type="entry name" value="TGc"/>
    <property type="match status" value="1"/>
</dbReference>
<dbReference type="Gene3D" id="3.10.620.30">
    <property type="match status" value="1"/>
</dbReference>
<evidence type="ECO:0000259" key="3">
    <source>
        <dbReference type="SMART" id="SM00460"/>
    </source>
</evidence>
<organism evidence="4 5">
    <name type="scientific">Agromyces seonyuensis</name>
    <dbReference type="NCBI Taxonomy" id="2662446"/>
    <lineage>
        <taxon>Bacteria</taxon>
        <taxon>Bacillati</taxon>
        <taxon>Actinomycetota</taxon>
        <taxon>Actinomycetes</taxon>
        <taxon>Micrococcales</taxon>
        <taxon>Microbacteriaceae</taxon>
        <taxon>Agromyces</taxon>
    </lineage>
</organism>
<dbReference type="InterPro" id="IPR052901">
    <property type="entry name" value="Bact_TGase-like"/>
</dbReference>
<dbReference type="InterPro" id="IPR021878">
    <property type="entry name" value="TgpA_N"/>
</dbReference>
<dbReference type="PANTHER" id="PTHR42736">
    <property type="entry name" value="PROTEIN-GLUTAMINE GAMMA-GLUTAMYLTRANSFERASE"/>
    <property type="match status" value="1"/>
</dbReference>
<feature type="transmembrane region" description="Helical" evidence="2">
    <location>
        <begin position="151"/>
        <end position="167"/>
    </location>
</feature>